<evidence type="ECO:0000313" key="6">
    <source>
        <dbReference type="Proteomes" id="UP000242450"/>
    </source>
</evidence>
<dbReference type="FunFam" id="2.30.42.10:FF:000175">
    <property type="entry name" value="FERM and PDZ domain containing 2"/>
    <property type="match status" value="1"/>
</dbReference>
<dbReference type="SUPFAM" id="SSF54236">
    <property type="entry name" value="Ubiquitin-like"/>
    <property type="match status" value="1"/>
</dbReference>
<dbReference type="Gene3D" id="3.10.20.90">
    <property type="entry name" value="Phosphatidylinositol 3-kinase Catalytic Subunit, Chain A, domain 1"/>
    <property type="match status" value="1"/>
</dbReference>
<dbReference type="InterPro" id="IPR018980">
    <property type="entry name" value="FERM_PH-like_C"/>
</dbReference>
<dbReference type="InterPro" id="IPR052074">
    <property type="entry name" value="NonRcpt_TyrProt_Phosphatase"/>
</dbReference>
<dbReference type="SMART" id="SM00750">
    <property type="entry name" value="KIND"/>
    <property type="match status" value="1"/>
</dbReference>
<dbReference type="InterPro" id="IPR001478">
    <property type="entry name" value="PDZ"/>
</dbReference>
<dbReference type="InterPro" id="IPR029071">
    <property type="entry name" value="Ubiquitin-like_domsf"/>
</dbReference>
<dbReference type="InterPro" id="IPR018979">
    <property type="entry name" value="FERM_N"/>
</dbReference>
<dbReference type="Gene3D" id="2.30.42.10">
    <property type="match status" value="2"/>
</dbReference>
<dbReference type="SUPFAM" id="SSF47031">
    <property type="entry name" value="Second domain of FERM"/>
    <property type="match status" value="1"/>
</dbReference>
<dbReference type="PROSITE" id="PS50057">
    <property type="entry name" value="FERM_3"/>
    <property type="match status" value="1"/>
</dbReference>
<feature type="domain" description="FERM" evidence="2">
    <location>
        <begin position="328"/>
        <end position="628"/>
    </location>
</feature>
<dbReference type="PANTHER" id="PTHR46900">
    <property type="entry name" value="TYROSINE-PROTEIN PHOSPHATASE NON-RECEPTOR TYPE 13"/>
    <property type="match status" value="1"/>
</dbReference>
<evidence type="ECO:0000259" key="4">
    <source>
        <dbReference type="PROSITE" id="PS51377"/>
    </source>
</evidence>
<dbReference type="Proteomes" id="UP000242450">
    <property type="component" value="Chromosome 15"/>
</dbReference>
<dbReference type="OrthoDB" id="165498at2759"/>
<dbReference type="PRINTS" id="PR00935">
    <property type="entry name" value="BAND41"/>
</dbReference>
<dbReference type="InterPro" id="IPR011019">
    <property type="entry name" value="KIND_dom"/>
</dbReference>
<dbReference type="InterPro" id="IPR019749">
    <property type="entry name" value="Band_41_domain"/>
</dbReference>
<dbReference type="AlphaFoldDB" id="A0A212CNM5"/>
<dbReference type="Pfam" id="PF09380">
    <property type="entry name" value="FERM_C"/>
    <property type="match status" value="1"/>
</dbReference>
<sequence length="1029" mass="113505">MTGSTFHSEDTCFGLSNPQANILFSHLERPASGPKGMENGGVSESMSPASVTLASALQVRGEALSEEEIWSLLSLAAKQLLEDLRDDSSNYVVCPWSVLLSATGSLSFQDHVSHIEAAPFKAPELLQGQSDDEQHDASQMHVYSLGMTLYWSAGFHVPPNQPLQLCQPLHCILLTMCEDQPGRRLPLQSVLEACQIHWEEAAVHPTSANLHVERRAVEESSSGQRDRSHLLRNRLHQASYESQAAWALGCPHRCRERSTETQSSLEPGLNSSAQVRCSISVNRKADGSAPVLLSQKTHGRQLLPKGVFCKERERPEFALMAGEAPVTLGLRVVLLSGQCLEVKCDVTSTVGAVFSAIVSFANLGELTYFGLAYMKGKEFFFLDAETRLCKIAPEGWSEQPQKKSSPNNFVLFLRIKFFVSHYGLLQHSWTRHQFYLQLRKDILEEKLYCNDETLLQLGVLALQAEFGSYPEEVENKAYFRVEDYIPASLIERMTALRVQVEVSEMHRLSPVLWGEDAELEFLRVTQQLPEYGVLVYQVLPEKTRPEGEMALGICAKGVIVYEVRNNTRIATLRFQWREIEKILAYRKKFIITSSITGKKHTFVTDSVKTCKYLLGLCCAQHGFNAQMSSPGVTSDSDKCVQLASLSLAHLAQSNQLTWIQRLSCSENALFVPGLEDASGGLLHRSLDNFTMDTSRGTRAQRLRGSPCLGREQLERLCLIQKPTTCDPLSRQPAQSMLTGSRNNRRRSFIAEPDGEIVHVTLSRDPHRGFGFVINEGEDVGKVDPGIFISSIIPGGPAEKAKKIKPGGQILALNHISLEGFTFDMAVRMIQNSPDNIELIISQSKGVCGNTSSEEKNSTANSGVFSTDSLSNGHRGSFSSHTQDRERNIEELEMAQTQKTNASEIYFVELVKEDGTLGFSVTGGINTSVLCGGIYVKSIVPGGPAAKEGRILQGEGWALHSGQAVQCLKGSVQVSATLLLTGELPIPPEISWQHQKLQLPLGARGQHFSLEVSKSGGSRQMFPGREAHLP</sequence>
<evidence type="ECO:0000256" key="1">
    <source>
        <dbReference type="ARBA" id="ARBA00022737"/>
    </source>
</evidence>
<evidence type="ECO:0000259" key="3">
    <source>
        <dbReference type="PROSITE" id="PS50106"/>
    </source>
</evidence>
<dbReference type="Pfam" id="PF00595">
    <property type="entry name" value="PDZ"/>
    <property type="match status" value="1"/>
</dbReference>
<reference evidence="5 6" key="1">
    <citation type="journal article" date="2018" name="Mol. Genet. Genomics">
        <title>The red deer Cervus elaphus genome CerEla1.0: sequencing, annotating, genes, and chromosomes.</title>
        <authorList>
            <person name="Bana N.A."/>
            <person name="Nyiri A."/>
            <person name="Nagy J."/>
            <person name="Frank K."/>
            <person name="Nagy T."/>
            <person name="Steger V."/>
            <person name="Schiller M."/>
            <person name="Lakatos P."/>
            <person name="Sugar L."/>
            <person name="Horn P."/>
            <person name="Barta E."/>
            <person name="Orosz L."/>
        </authorList>
    </citation>
    <scope>NUCLEOTIDE SEQUENCE [LARGE SCALE GENOMIC DNA]</scope>
    <source>
        <strain evidence="5">Hungarian</strain>
    </source>
</reference>
<comment type="caution">
    <text evidence="5">The sequence shown here is derived from an EMBL/GenBank/DDBJ whole genome shotgun (WGS) entry which is preliminary data.</text>
</comment>
<dbReference type="Gene3D" id="1.20.80.10">
    <property type="match status" value="1"/>
</dbReference>
<dbReference type="Pfam" id="PF09379">
    <property type="entry name" value="FERM_N"/>
    <property type="match status" value="1"/>
</dbReference>
<dbReference type="SUPFAM" id="SSF50156">
    <property type="entry name" value="PDZ domain-like"/>
    <property type="match status" value="2"/>
</dbReference>
<keyword evidence="1" id="KW-0677">Repeat</keyword>
<dbReference type="EMBL" id="MKHE01000015">
    <property type="protein sequence ID" value="OWK07638.1"/>
    <property type="molecule type" value="Genomic_DNA"/>
</dbReference>
<protein>
    <recommendedName>
        <fullName evidence="7">FERM and PDZ domain-containing protein 2</fullName>
    </recommendedName>
</protein>
<feature type="domain" description="KIND" evidence="4">
    <location>
        <begin position="51"/>
        <end position="234"/>
    </location>
</feature>
<feature type="domain" description="PDZ" evidence="3">
    <location>
        <begin position="758"/>
        <end position="844"/>
    </location>
</feature>
<dbReference type="InterPro" id="IPR019748">
    <property type="entry name" value="FERM_central"/>
</dbReference>
<feature type="domain" description="PDZ" evidence="3">
    <location>
        <begin position="906"/>
        <end position="954"/>
    </location>
</feature>
<dbReference type="SUPFAM" id="SSF50729">
    <property type="entry name" value="PH domain-like"/>
    <property type="match status" value="1"/>
</dbReference>
<accession>A0A212CNM5</accession>
<organism evidence="5 6">
    <name type="scientific">Cervus elaphus hippelaphus</name>
    <name type="common">European red deer</name>
    <dbReference type="NCBI Taxonomy" id="46360"/>
    <lineage>
        <taxon>Eukaryota</taxon>
        <taxon>Metazoa</taxon>
        <taxon>Chordata</taxon>
        <taxon>Craniata</taxon>
        <taxon>Vertebrata</taxon>
        <taxon>Euteleostomi</taxon>
        <taxon>Mammalia</taxon>
        <taxon>Eutheria</taxon>
        <taxon>Laurasiatheria</taxon>
        <taxon>Artiodactyla</taxon>
        <taxon>Ruminantia</taxon>
        <taxon>Pecora</taxon>
        <taxon>Cervidae</taxon>
        <taxon>Cervinae</taxon>
        <taxon>Cervus</taxon>
    </lineage>
</organism>
<dbReference type="SMART" id="SM00228">
    <property type="entry name" value="PDZ"/>
    <property type="match status" value="2"/>
</dbReference>
<evidence type="ECO:0000313" key="5">
    <source>
        <dbReference type="EMBL" id="OWK07638.1"/>
    </source>
</evidence>
<name>A0A212CNM5_CEREH</name>
<evidence type="ECO:0000259" key="2">
    <source>
        <dbReference type="PROSITE" id="PS50057"/>
    </source>
</evidence>
<gene>
    <name evidence="5" type="ORF">Celaphus_00008384</name>
</gene>
<dbReference type="PANTHER" id="PTHR46900:SF4">
    <property type="entry name" value="FERM AND PDZ DOMAIN CONTAINING 2"/>
    <property type="match status" value="1"/>
</dbReference>
<dbReference type="InterPro" id="IPR011993">
    <property type="entry name" value="PH-like_dom_sf"/>
</dbReference>
<dbReference type="InterPro" id="IPR036034">
    <property type="entry name" value="PDZ_sf"/>
</dbReference>
<dbReference type="SMART" id="SM01196">
    <property type="entry name" value="FERM_C"/>
    <property type="match status" value="1"/>
</dbReference>
<dbReference type="InterPro" id="IPR035963">
    <property type="entry name" value="FERM_2"/>
</dbReference>
<keyword evidence="6" id="KW-1185">Reference proteome</keyword>
<proteinExistence type="predicted"/>
<dbReference type="PROSITE" id="PS51377">
    <property type="entry name" value="KIND"/>
    <property type="match status" value="1"/>
</dbReference>
<dbReference type="Gene3D" id="2.30.29.30">
    <property type="entry name" value="Pleckstrin-homology domain (PH domain)/Phosphotyrosine-binding domain (PTB)"/>
    <property type="match status" value="1"/>
</dbReference>
<dbReference type="PROSITE" id="PS50106">
    <property type="entry name" value="PDZ"/>
    <property type="match status" value="2"/>
</dbReference>
<dbReference type="SMART" id="SM00295">
    <property type="entry name" value="B41"/>
    <property type="match status" value="1"/>
</dbReference>
<evidence type="ECO:0008006" key="7">
    <source>
        <dbReference type="Google" id="ProtNLM"/>
    </source>
</evidence>
<dbReference type="Gene3D" id="1.10.510.10">
    <property type="entry name" value="Transferase(Phosphotransferase) domain 1"/>
    <property type="match status" value="1"/>
</dbReference>
<dbReference type="CDD" id="cd14473">
    <property type="entry name" value="FERM_B-lobe"/>
    <property type="match status" value="1"/>
</dbReference>
<dbReference type="InterPro" id="IPR014352">
    <property type="entry name" value="FERM/acyl-CoA-bd_prot_sf"/>
</dbReference>
<dbReference type="InterPro" id="IPR000299">
    <property type="entry name" value="FERM_domain"/>
</dbReference>
<dbReference type="Pfam" id="PF00373">
    <property type="entry name" value="FERM_M"/>
    <property type="match status" value="1"/>
</dbReference>